<dbReference type="eggNOG" id="COG0582">
    <property type="taxonomic scope" value="Bacteria"/>
</dbReference>
<gene>
    <name evidence="1" type="ordered locus">Maqu_1510</name>
</gene>
<proteinExistence type="predicted"/>
<evidence type="ECO:0000313" key="1">
    <source>
        <dbReference type="EMBL" id="ABM18594.1"/>
    </source>
</evidence>
<evidence type="ECO:0000313" key="2">
    <source>
        <dbReference type="Proteomes" id="UP000000998"/>
    </source>
</evidence>
<name>A1U0S5_MARN8</name>
<reference evidence="2" key="1">
    <citation type="journal article" date="2011" name="Appl. Environ. Microbiol.">
        <title>Genomic potential of Marinobacter aquaeolei, a biogeochemical 'opportunitroph'.</title>
        <authorList>
            <person name="Singer E."/>
            <person name="Webb E.A."/>
            <person name="Nelson W.C."/>
            <person name="Heidelberg J.F."/>
            <person name="Ivanova N."/>
            <person name="Pati A."/>
            <person name="Edwards K.J."/>
        </authorList>
    </citation>
    <scope>NUCLEOTIDE SEQUENCE [LARGE SCALE GENOMIC DNA]</scope>
    <source>
        <strain evidence="2">ATCC 700491 / DSM 11845 / VT8</strain>
    </source>
</reference>
<dbReference type="EMBL" id="CP000514">
    <property type="protein sequence ID" value="ABM18594.1"/>
    <property type="molecule type" value="Genomic_DNA"/>
</dbReference>
<dbReference type="Proteomes" id="UP000000998">
    <property type="component" value="Chromosome"/>
</dbReference>
<sequence length="54" mass="6061">MGYDAVVMVSHGFRATASTLLHEIGWQPEVIEPQLVYRQRNQVAAAYDTTERPG</sequence>
<dbReference type="KEGG" id="maq:Maqu_1510"/>
<dbReference type="HOGENOM" id="CLU_3045107_0_0_6"/>
<dbReference type="AlphaFoldDB" id="A1U0S5"/>
<protein>
    <submittedName>
        <fullName evidence="1">Site-specific recombinase, phage integrase family</fullName>
    </submittedName>
</protein>
<organism evidence="1 2">
    <name type="scientific">Marinobacter nauticus (strain ATCC 700491 / DSM 11845 / VT8)</name>
    <name type="common">Marinobacter aquaeolei</name>
    <dbReference type="NCBI Taxonomy" id="351348"/>
    <lineage>
        <taxon>Bacteria</taxon>
        <taxon>Pseudomonadati</taxon>
        <taxon>Pseudomonadota</taxon>
        <taxon>Gammaproteobacteria</taxon>
        <taxon>Pseudomonadales</taxon>
        <taxon>Marinobacteraceae</taxon>
        <taxon>Marinobacter</taxon>
    </lineage>
</organism>
<accession>A1U0S5</accession>
<dbReference type="STRING" id="351348.Maqu_1510"/>